<dbReference type="STRING" id="195103.CPF_2364"/>
<feature type="domain" description="Heme-binding protein Shr-like Hb-interacting" evidence="3">
    <location>
        <begin position="989"/>
        <end position="1072"/>
    </location>
</feature>
<evidence type="ECO:0000256" key="2">
    <source>
        <dbReference type="SAM" id="SignalP"/>
    </source>
</evidence>
<feature type="domain" description="Heme-binding protein Shr-like Hb-interacting" evidence="3">
    <location>
        <begin position="544"/>
        <end position="626"/>
    </location>
</feature>
<dbReference type="RefSeq" id="WP_011591053.1">
    <property type="nucleotide sequence ID" value="NC_008261.1"/>
</dbReference>
<dbReference type="KEGG" id="cpf:CPF_2364"/>
<dbReference type="Proteomes" id="UP000001823">
    <property type="component" value="Chromosome"/>
</dbReference>
<dbReference type="HOGENOM" id="CLU_286016_0_0_9"/>
<dbReference type="InterPro" id="IPR011432">
    <property type="entry name" value="Shr-like_HID"/>
</dbReference>
<accession>A0A0H2YQQ9</accession>
<dbReference type="eggNOG" id="COG5263">
    <property type="taxonomic scope" value="Bacteria"/>
</dbReference>
<evidence type="ECO:0000313" key="5">
    <source>
        <dbReference type="Proteomes" id="UP000001823"/>
    </source>
</evidence>
<reference evidence="4 5" key="1">
    <citation type="journal article" date="2006" name="Genome Res.">
        <title>Skewed genomic variability in strains of the toxigenic bacterial pathogen, Clostridium perfringens.</title>
        <authorList>
            <person name="Myers G.S."/>
            <person name="Rasko D.A."/>
            <person name="Cheung J.K."/>
            <person name="Ravel J."/>
            <person name="Seshadri R."/>
            <person name="Deboy R.T."/>
            <person name="Ren Q."/>
            <person name="Varga J."/>
            <person name="Awad M.M."/>
            <person name="Brinkac L.M."/>
            <person name="Daugherty S.C."/>
            <person name="Haft D.H."/>
            <person name="Dodson R.J."/>
            <person name="Madupu R."/>
            <person name="Nelson W.C."/>
            <person name="Rosovitz M.J."/>
            <person name="Sullivan S.A."/>
            <person name="Khouri H."/>
            <person name="Dimitrov G.I."/>
            <person name="Watkins K.L."/>
            <person name="Mulligan S."/>
            <person name="Benton J."/>
            <person name="Radune D."/>
            <person name="Fisher D.J."/>
            <person name="Atkins H.S."/>
            <person name="Hiscox T."/>
            <person name="Jost B.H."/>
            <person name="Billington S.J."/>
            <person name="Songer J.G."/>
            <person name="McClane B.A."/>
            <person name="Titball R.W."/>
            <person name="Rood J.I."/>
            <person name="Melville S.B."/>
            <person name="Paulsen I.T."/>
        </authorList>
    </citation>
    <scope>NUCLEOTIDE SEQUENCE [LARGE SCALE GENOMIC DNA]</scope>
    <source>
        <strain evidence="5">ATCC 13124 / DSM 756 / JCM 1290 / NCIMB 6125 / NCTC 8237 / S 107 / Type A</strain>
    </source>
</reference>
<organism evidence="4 5">
    <name type="scientific">Clostridium perfringens (strain ATCC 13124 / DSM 756 / JCM 1290 / NCIMB 6125 / NCTC 8237 / Type A)</name>
    <dbReference type="NCBI Taxonomy" id="195103"/>
    <lineage>
        <taxon>Bacteria</taxon>
        <taxon>Bacillati</taxon>
        <taxon>Bacillota</taxon>
        <taxon>Clostridia</taxon>
        <taxon>Eubacteriales</taxon>
        <taxon>Clostridiaceae</taxon>
        <taxon>Clostridium</taxon>
    </lineage>
</organism>
<evidence type="ECO:0000256" key="1">
    <source>
        <dbReference type="SAM" id="MobiDB-lite"/>
    </source>
</evidence>
<evidence type="ECO:0000313" key="4">
    <source>
        <dbReference type="EMBL" id="ABG83332.1"/>
    </source>
</evidence>
<feature type="region of interest" description="Disordered" evidence="1">
    <location>
        <begin position="305"/>
        <end position="326"/>
    </location>
</feature>
<feature type="domain" description="Heme-binding protein Shr-like Hb-interacting" evidence="3">
    <location>
        <begin position="657"/>
        <end position="738"/>
    </location>
</feature>
<feature type="signal peptide" evidence="2">
    <location>
        <begin position="1"/>
        <end position="26"/>
    </location>
</feature>
<feature type="region of interest" description="Disordered" evidence="1">
    <location>
        <begin position="871"/>
        <end position="978"/>
    </location>
</feature>
<dbReference type="AlphaFoldDB" id="A0A0H2YQQ9"/>
<evidence type="ECO:0000259" key="3">
    <source>
        <dbReference type="Pfam" id="PF07550"/>
    </source>
</evidence>
<dbReference type="Pfam" id="PF07550">
    <property type="entry name" value="Shr-like_HID"/>
    <property type="match status" value="5"/>
</dbReference>
<gene>
    <name evidence="4" type="ordered locus">CPF_2364</name>
</gene>
<feature type="domain" description="Heme-binding protein Shr-like Hb-interacting" evidence="3">
    <location>
        <begin position="458"/>
        <end position="529"/>
    </location>
</feature>
<name>A0A0H2YQQ9_CLOP1</name>
<keyword evidence="5" id="KW-1185">Reference proteome</keyword>
<sequence>MNKKKLSILTAIIAISTCSISKTASAAPSKILTFTNMPVWDYHQRNYDKHGNLRISTAKTTFNLNNEEEKASYIPMFKVDEVELNSPINIQCELKTDEQKDWFEKINKVTLEDATKNPSLERNLEFEKSGNKIIIKGNQKALDNNKLHTIKIYSEGKDWASISVNIVQAEPIKVLVSYPMNPRTGEDVRFKLDNFNYAILNPVNRVFLTHNNVRKELVKFKDYHVISEYITVYAENVDTEEGNLLEPGKYTLEIYADGFKKAEKDFEVIKNEVIASEKNNSKDNIKIKPVTSKITNKEIKPSSVDTLSSASVGSSKGADNSGSEETSGASIIMQTNLIYNHDLLANALILNELGLGTEESEGIAKRFELNTISWDAVMNEDGTHINDFRDYLNAVKDAALKGDYLTYDEYLKNENSKEYKNRPYNVKEVLEDNLLGDAQNFRTVLGLETPSLEIKSAVMDKDLILESSDESYLKNIKSITINGGIKELDKSLYSIKDNQLIINSKVVKGDKIKISISATGYKDKVIETKLEKILDDISLKLEKEYKTGEDVIVTGLSEDFIKNINSIKLDGKLLLTKEQGGSSGNTYYEISENKLTLKSGLFKEDKNYKLEIDSKYYGKKEFEFNITKGDEKSNEKTEIIEEKKELPKIDVKIDSKSTFMKKYDIKFLNSGEWINNITGVSVNGVEYKSGLVWGDSKDRYAVYKSDNNIGIGYEGFKQNEDNIIKVKAKGYNDFTFIISKDGQIVLDKEEKESANIEEKSEVEKEIDFTNNISISKESILIKKYNIKFLNSEEWLKNITDISVNEVLYKSGLSWWESKERYAIYEADKTLAIGYESFNNEGENLIKIKSKGYKEYAFIIKGGKITLVQDEKKVESEDTNKEAVKNEESKKGESKEEIKEKEEAQKGENKESSINKDENKEDAKEKENGKVENKDGNKEEAKEVEEKVEVKEEDSKKEAEKQDVEKENKEVEENKQSAEKDFSGNIPTITKSFFGDKYDLKFLGEDEWLKNVESVYINDVEYEKKPLIWGDSAGRYNILESDSTIAIGIGNFNKDENIIKIKSKGYKECTFIIKDGKISLVK</sequence>
<dbReference type="PaxDb" id="195103-CPF_2364"/>
<dbReference type="EMBL" id="CP000246">
    <property type="protein sequence ID" value="ABG83332.1"/>
    <property type="molecule type" value="Genomic_DNA"/>
</dbReference>
<keyword evidence="2" id="KW-0732">Signal</keyword>
<feature type="chain" id="PRO_5002602907" description="Heme-binding protein Shr-like Hb-interacting domain-containing protein" evidence="2">
    <location>
        <begin position="27"/>
        <end position="1081"/>
    </location>
</feature>
<feature type="domain" description="Heme-binding protein Shr-like Hb-interacting" evidence="3">
    <location>
        <begin position="781"/>
        <end position="855"/>
    </location>
</feature>
<proteinExistence type="predicted"/>
<protein>
    <recommendedName>
        <fullName evidence="3">Heme-binding protein Shr-like Hb-interacting domain-containing protein</fullName>
    </recommendedName>
</protein>